<protein>
    <recommendedName>
        <fullName evidence="3">Peptidase S33 tripeptidyl aminopeptidase-like C-terminal domain-containing protein</fullName>
    </recommendedName>
</protein>
<evidence type="ECO:0000313" key="5">
    <source>
        <dbReference type="Proteomes" id="UP001595075"/>
    </source>
</evidence>
<dbReference type="PANTHER" id="PTHR43248">
    <property type="entry name" value="2-SUCCINYL-6-HYDROXY-2,4-CYCLOHEXADIENE-1-CARBOXYLATE SYNTHASE"/>
    <property type="match status" value="1"/>
</dbReference>
<evidence type="ECO:0000313" key="4">
    <source>
        <dbReference type="EMBL" id="KAL2070425.1"/>
    </source>
</evidence>
<accession>A0ABR4CKG8</accession>
<dbReference type="Pfam" id="PF08386">
    <property type="entry name" value="Abhydrolase_4"/>
    <property type="match status" value="1"/>
</dbReference>
<gene>
    <name evidence="4" type="ORF">VTL71DRAFT_13451</name>
</gene>
<name>A0ABR4CKG8_9HELO</name>
<dbReference type="InterPro" id="IPR029058">
    <property type="entry name" value="AB_hydrolase_fold"/>
</dbReference>
<reference evidence="4 5" key="1">
    <citation type="journal article" date="2024" name="Commun. Biol.">
        <title>Comparative genomic analysis of thermophilic fungi reveals convergent evolutionary adaptations and gene losses.</title>
        <authorList>
            <person name="Steindorff A.S."/>
            <person name="Aguilar-Pontes M.V."/>
            <person name="Robinson A.J."/>
            <person name="Andreopoulos B."/>
            <person name="LaButti K."/>
            <person name="Kuo A."/>
            <person name="Mondo S."/>
            <person name="Riley R."/>
            <person name="Otillar R."/>
            <person name="Haridas S."/>
            <person name="Lipzen A."/>
            <person name="Grimwood J."/>
            <person name="Schmutz J."/>
            <person name="Clum A."/>
            <person name="Reid I.D."/>
            <person name="Moisan M.C."/>
            <person name="Butler G."/>
            <person name="Nguyen T.T.M."/>
            <person name="Dewar K."/>
            <person name="Conant G."/>
            <person name="Drula E."/>
            <person name="Henrissat B."/>
            <person name="Hansel C."/>
            <person name="Singer S."/>
            <person name="Hutchinson M.I."/>
            <person name="de Vries R.P."/>
            <person name="Natvig D.O."/>
            <person name="Powell A.J."/>
            <person name="Tsang A."/>
            <person name="Grigoriev I.V."/>
        </authorList>
    </citation>
    <scope>NUCLEOTIDE SEQUENCE [LARGE SCALE GENOMIC DNA]</scope>
    <source>
        <strain evidence="4 5">CBS 494.80</strain>
    </source>
</reference>
<dbReference type="InterPro" id="IPR051601">
    <property type="entry name" value="Serine_prot/Carboxylest_S33"/>
</dbReference>
<dbReference type="InterPro" id="IPR013595">
    <property type="entry name" value="Pept_S33_TAP-like_C"/>
</dbReference>
<dbReference type="Proteomes" id="UP001595075">
    <property type="component" value="Unassembled WGS sequence"/>
</dbReference>
<evidence type="ECO:0000256" key="1">
    <source>
        <dbReference type="ARBA" id="ARBA00010088"/>
    </source>
</evidence>
<dbReference type="SUPFAM" id="SSF53474">
    <property type="entry name" value="alpha/beta-Hydrolases"/>
    <property type="match status" value="1"/>
</dbReference>
<evidence type="ECO:0000259" key="3">
    <source>
        <dbReference type="Pfam" id="PF08386"/>
    </source>
</evidence>
<dbReference type="Gene3D" id="3.40.50.1820">
    <property type="entry name" value="alpha/beta hydrolase"/>
    <property type="match status" value="1"/>
</dbReference>
<dbReference type="EMBL" id="JAZHXI010000006">
    <property type="protein sequence ID" value="KAL2070425.1"/>
    <property type="molecule type" value="Genomic_DNA"/>
</dbReference>
<evidence type="ECO:0000256" key="2">
    <source>
        <dbReference type="ARBA" id="ARBA00022801"/>
    </source>
</evidence>
<comment type="similarity">
    <text evidence="1">Belongs to the peptidase S33 family.</text>
</comment>
<sequence>MLDVPLDYLNPKLGRAYVPIIKKPATSPTTYKGILFVNPGGPGESGVKFLLSRNPYVDLVAGSDYDLASWEPRGIGYSVPAVNSCSAPTNATSTSEAKLRRDLEDLKIHGPNLPQEVIADADTYTELTASCVETMGGNLDAGPHMTTATVVRDLLSILDAYSVTPEGCKAEDPELLNLWGFSYGSIIGQTFASMFPERVGRVVVDGVVDPDEYAAGTIDSLSNIDMDAVMATFFVYCYAAGPSQCPFSIGASAYDIYHRFETMINHLNVTQAVQQKWENATAIGSTIQTMQSGLFGALSDPPEYFPRLSIALVAIESFALSGKIASDSVAAIKTALLGDGNAVLPPGDPTPELQQIRLAAVGCSDTGGKLYTTSFSEYAARLPILQERSWIGGDSAWVNYLPCMSWSIKSEDVYLGPFGGEVKGRFLAVGNRFDPQTPLVNAVKAARIFPQAELLTIEGTGHTSLSAVNECAFRKINAFFYEDESCQKETYCPLEAGPWNITLAGPLEKIDGLEGIVKRFQGMKVRE</sequence>
<keyword evidence="5" id="KW-1185">Reference proteome</keyword>
<feature type="domain" description="Peptidase S33 tripeptidyl aminopeptidase-like C-terminal" evidence="3">
    <location>
        <begin position="399"/>
        <end position="492"/>
    </location>
</feature>
<organism evidence="4 5">
    <name type="scientific">Oculimacula yallundae</name>
    <dbReference type="NCBI Taxonomy" id="86028"/>
    <lineage>
        <taxon>Eukaryota</taxon>
        <taxon>Fungi</taxon>
        <taxon>Dikarya</taxon>
        <taxon>Ascomycota</taxon>
        <taxon>Pezizomycotina</taxon>
        <taxon>Leotiomycetes</taxon>
        <taxon>Helotiales</taxon>
        <taxon>Ploettnerulaceae</taxon>
        <taxon>Oculimacula</taxon>
    </lineage>
</organism>
<keyword evidence="2" id="KW-0378">Hydrolase</keyword>
<proteinExistence type="inferred from homology"/>
<dbReference type="PANTHER" id="PTHR43248:SF25">
    <property type="entry name" value="AB HYDROLASE-1 DOMAIN-CONTAINING PROTEIN-RELATED"/>
    <property type="match status" value="1"/>
</dbReference>
<comment type="caution">
    <text evidence="4">The sequence shown here is derived from an EMBL/GenBank/DDBJ whole genome shotgun (WGS) entry which is preliminary data.</text>
</comment>